<dbReference type="SUPFAM" id="SSF75708">
    <property type="entry name" value="Chemotaxis phosphatase CheZ"/>
    <property type="match status" value="1"/>
</dbReference>
<dbReference type="InterPro" id="IPR036097">
    <property type="entry name" value="HisK_dim/P_sf"/>
</dbReference>
<dbReference type="Gene3D" id="3.40.50.2300">
    <property type="match status" value="1"/>
</dbReference>
<dbReference type="Gene3D" id="3.30.450.20">
    <property type="entry name" value="PAS domain"/>
    <property type="match status" value="2"/>
</dbReference>
<dbReference type="SUPFAM" id="SSF47384">
    <property type="entry name" value="Homodimeric domain of signal transducing histidine kinase"/>
    <property type="match status" value="1"/>
</dbReference>
<dbReference type="InterPro" id="IPR003661">
    <property type="entry name" value="HisK_dim/P_dom"/>
</dbReference>
<evidence type="ECO:0000259" key="21">
    <source>
        <dbReference type="PROSITE" id="PS50112"/>
    </source>
</evidence>
<feature type="modified residue" description="Phosphohistidine" evidence="17">
    <location>
        <position position="700"/>
    </location>
</feature>
<feature type="domain" description="Histidine kinase" evidence="19">
    <location>
        <begin position="249"/>
        <end position="467"/>
    </location>
</feature>
<evidence type="ECO:0000259" key="19">
    <source>
        <dbReference type="PROSITE" id="PS50109"/>
    </source>
</evidence>
<evidence type="ECO:0000256" key="7">
    <source>
        <dbReference type="ARBA" id="ARBA00022679"/>
    </source>
</evidence>
<reference evidence="23 24" key="1">
    <citation type="submission" date="2019-06" db="EMBL/GenBank/DDBJ databases">
        <title>Genomic Encyclopedia of Type Strains, Phase IV (KMG-V): Genome sequencing to study the core and pangenomes of soil and plant-associated prokaryotes.</title>
        <authorList>
            <person name="Whitman W."/>
        </authorList>
    </citation>
    <scope>NUCLEOTIDE SEQUENCE [LARGE SCALE GENOMIC DNA]</scope>
    <source>
        <strain evidence="23 24">BR 11622</strain>
    </source>
</reference>
<dbReference type="InterPro" id="IPR008207">
    <property type="entry name" value="Sig_transdc_His_kin_Hpt_dom"/>
</dbReference>
<evidence type="ECO:0000256" key="14">
    <source>
        <dbReference type="ARBA" id="ARBA00023136"/>
    </source>
</evidence>
<feature type="domain" description="HPt" evidence="22">
    <location>
        <begin position="661"/>
        <end position="761"/>
    </location>
</feature>
<keyword evidence="7" id="KW-0808">Transferase</keyword>
<keyword evidence="11" id="KW-0067">ATP-binding</keyword>
<keyword evidence="8" id="KW-0812">Transmembrane</keyword>
<dbReference type="SMART" id="SM00091">
    <property type="entry name" value="PAS"/>
    <property type="match status" value="2"/>
</dbReference>
<dbReference type="GO" id="GO:0000155">
    <property type="term" value="F:phosphorelay sensor kinase activity"/>
    <property type="evidence" value="ECO:0007669"/>
    <property type="project" value="InterPro"/>
</dbReference>
<dbReference type="InterPro" id="IPR011006">
    <property type="entry name" value="CheY-like_superfamily"/>
</dbReference>
<keyword evidence="10" id="KW-0418">Kinase</keyword>
<dbReference type="InterPro" id="IPR036641">
    <property type="entry name" value="HPT_dom_sf"/>
</dbReference>
<keyword evidence="14" id="KW-0472">Membrane</keyword>
<name>A0A560GX34_9PROT</name>
<dbReference type="EMBL" id="VITR01000012">
    <property type="protein sequence ID" value="TWB38562.1"/>
    <property type="molecule type" value="Genomic_DNA"/>
</dbReference>
<dbReference type="PRINTS" id="PR00344">
    <property type="entry name" value="BCTRLSENSOR"/>
</dbReference>
<evidence type="ECO:0000256" key="12">
    <source>
        <dbReference type="ARBA" id="ARBA00022989"/>
    </source>
</evidence>
<sequence>MAYENDLIEVLEASPIGAAILDDQDQILFWNSPLLDILGGLQEDAFAHAAARAFFAHDSDYRQARRLLAERGHVSGHEVRILRADGLEAWASVTIRAIRFENRPATLVWYYDITQTHQRKQALEASQQALLEVLDNAPVGAALCDGPGRVSYWNNALLDLLGSDDGDLDQRTMTTLIDQAEAVLGLYGPGHTFPVPVGEANRWLAAWRGAITFEGRPSTIIWLQDVTELRTAQEEAERATRMKSSFLATVSHEIRTPMNAVRTLAELLSDTSLSAEQAKMAATIRDSADGLVAVINDILDVSKIEAGRLEVAPRLFNLDRLIDGVVSLLRPKAEEKGIKFRVTVQADLAPWRYGDDMRIRQILVNLLGNAIKFTEQGTVRFQVRQGEAAGALLFEVADTGIGIPPETLPLLFQPFRQAESSTARRFGGTGLGLSICKGLVDLMGGAIEARSVVGRGSQFFLSLPLAEREAPADAQARTQTTRAGRWSGPTLDQAAQRGAVVLCAEDNATNRDVLAHVLDRLGVAHEFAEDGLAALRLLDRGRHGLLLTDGHMPGLDGWELATAIRDQEQRGGLPRLPIIALTADAVRGVEERCQAAGMDDHLTKPLSVEALEAALLRLLPTLADLRSPTEARASDLGPGTVFDVEAHVLDLSGLIDMVGSEFEVIDGMLESFRSSADNLIADLVAAVDLGDAKAIRLGAHALKGAARYVGARKLADAAAAVEEAGQQERLGEARRWAPAFRPIMDELSRAIEKIRVEEQLRRIRQEIGELATSRRGVGAGLELEAVVDITEVAADRILAAAETILQQVDRIASPSDAEAVQGAVMAIFEACSFQDLTSQRVRKAVARLAEIEEKLDAVVRGDAGIAALSEEGEAETAQDDIDKLFA</sequence>
<dbReference type="InterPro" id="IPR005467">
    <property type="entry name" value="His_kinase_dom"/>
</dbReference>
<dbReference type="NCBIfam" id="TIGR00229">
    <property type="entry name" value="sensory_box"/>
    <property type="match status" value="1"/>
</dbReference>
<dbReference type="Pfam" id="PF00512">
    <property type="entry name" value="HisKA"/>
    <property type="match status" value="1"/>
</dbReference>
<evidence type="ECO:0000259" key="20">
    <source>
        <dbReference type="PROSITE" id="PS50110"/>
    </source>
</evidence>
<dbReference type="InterPro" id="IPR035965">
    <property type="entry name" value="PAS-like_dom_sf"/>
</dbReference>
<evidence type="ECO:0000256" key="10">
    <source>
        <dbReference type="ARBA" id="ARBA00022777"/>
    </source>
</evidence>
<feature type="domain" description="PAS" evidence="21">
    <location>
        <begin position="126"/>
        <end position="162"/>
    </location>
</feature>
<keyword evidence="6 18" id="KW-0597">Phosphoprotein</keyword>
<comment type="subcellular location">
    <subcellularLocation>
        <location evidence="2">Cell inner membrane</location>
        <topology evidence="2">Multi-pass membrane protein</topology>
    </subcellularLocation>
</comment>
<dbReference type="CDD" id="cd17546">
    <property type="entry name" value="REC_hyHK_CKI1_RcsC-like"/>
    <property type="match status" value="1"/>
</dbReference>
<keyword evidence="24" id="KW-1185">Reference proteome</keyword>
<dbReference type="InterPro" id="IPR004358">
    <property type="entry name" value="Sig_transdc_His_kin-like_C"/>
</dbReference>
<dbReference type="InterPro" id="IPR000014">
    <property type="entry name" value="PAS"/>
</dbReference>
<dbReference type="CDD" id="cd00082">
    <property type="entry name" value="HisKA"/>
    <property type="match status" value="1"/>
</dbReference>
<dbReference type="Pfam" id="PF01627">
    <property type="entry name" value="Hpt"/>
    <property type="match status" value="1"/>
</dbReference>
<evidence type="ECO:0000259" key="22">
    <source>
        <dbReference type="PROSITE" id="PS50894"/>
    </source>
</evidence>
<dbReference type="SUPFAM" id="SSF47226">
    <property type="entry name" value="Histidine-containing phosphotransfer domain, HPT domain"/>
    <property type="match status" value="1"/>
</dbReference>
<dbReference type="GO" id="GO:0005524">
    <property type="term" value="F:ATP binding"/>
    <property type="evidence" value="ECO:0007669"/>
    <property type="project" value="UniProtKB-KW"/>
</dbReference>
<dbReference type="Pfam" id="PF13188">
    <property type="entry name" value="PAS_8"/>
    <property type="match status" value="1"/>
</dbReference>
<evidence type="ECO:0000256" key="3">
    <source>
        <dbReference type="ARBA" id="ARBA00012438"/>
    </source>
</evidence>
<evidence type="ECO:0000256" key="13">
    <source>
        <dbReference type="ARBA" id="ARBA00023012"/>
    </source>
</evidence>
<dbReference type="Pfam" id="PF00072">
    <property type="entry name" value="Response_reg"/>
    <property type="match status" value="1"/>
</dbReference>
<dbReference type="SUPFAM" id="SSF52172">
    <property type="entry name" value="CheY-like"/>
    <property type="match status" value="1"/>
</dbReference>
<dbReference type="GO" id="GO:0005886">
    <property type="term" value="C:plasma membrane"/>
    <property type="evidence" value="ECO:0007669"/>
    <property type="project" value="UniProtKB-SubCell"/>
</dbReference>
<dbReference type="Proteomes" id="UP000315751">
    <property type="component" value="Unassembled WGS sequence"/>
</dbReference>
<comment type="catalytic activity">
    <reaction evidence="1">
        <text>ATP + protein L-histidine = ADP + protein N-phospho-L-histidine.</text>
        <dbReference type="EC" id="2.7.13.3"/>
    </reaction>
</comment>
<dbReference type="PROSITE" id="PS50112">
    <property type="entry name" value="PAS"/>
    <property type="match status" value="1"/>
</dbReference>
<dbReference type="SMART" id="SM00387">
    <property type="entry name" value="HATPase_c"/>
    <property type="match status" value="1"/>
</dbReference>
<dbReference type="InterPro" id="IPR001789">
    <property type="entry name" value="Sig_transdc_resp-reg_receiver"/>
</dbReference>
<evidence type="ECO:0000256" key="15">
    <source>
        <dbReference type="ARBA" id="ARBA00064003"/>
    </source>
</evidence>
<dbReference type="PROSITE" id="PS50894">
    <property type="entry name" value="HPT"/>
    <property type="match status" value="1"/>
</dbReference>
<keyword evidence="13" id="KW-0902">Two-component regulatory system</keyword>
<feature type="domain" description="Response regulatory" evidence="20">
    <location>
        <begin position="500"/>
        <end position="619"/>
    </location>
</feature>
<dbReference type="AlphaFoldDB" id="A0A560GX34"/>
<dbReference type="InterPro" id="IPR036890">
    <property type="entry name" value="HATPase_C_sf"/>
</dbReference>
<dbReference type="Gene3D" id="1.20.120.160">
    <property type="entry name" value="HPT domain"/>
    <property type="match status" value="1"/>
</dbReference>
<evidence type="ECO:0000256" key="4">
    <source>
        <dbReference type="ARBA" id="ARBA00022475"/>
    </source>
</evidence>
<dbReference type="EC" id="2.7.13.3" evidence="3"/>
<dbReference type="InterPro" id="IPR003594">
    <property type="entry name" value="HATPase_dom"/>
</dbReference>
<protein>
    <recommendedName>
        <fullName evidence="16">Sensory/regulatory protein RpfC</fullName>
        <ecNumber evidence="3">2.7.13.3</ecNumber>
    </recommendedName>
</protein>
<evidence type="ECO:0000256" key="11">
    <source>
        <dbReference type="ARBA" id="ARBA00022840"/>
    </source>
</evidence>
<evidence type="ECO:0000256" key="8">
    <source>
        <dbReference type="ARBA" id="ARBA00022692"/>
    </source>
</evidence>
<gene>
    <name evidence="23" type="ORF">FBZ90_11250</name>
</gene>
<evidence type="ECO:0000256" key="16">
    <source>
        <dbReference type="ARBA" id="ARBA00068150"/>
    </source>
</evidence>
<keyword evidence="9" id="KW-0547">Nucleotide-binding</keyword>
<dbReference type="FunFam" id="1.10.287.130:FF:000002">
    <property type="entry name" value="Two-component osmosensing histidine kinase"/>
    <property type="match status" value="1"/>
</dbReference>
<evidence type="ECO:0000256" key="1">
    <source>
        <dbReference type="ARBA" id="ARBA00000085"/>
    </source>
</evidence>
<evidence type="ECO:0000313" key="24">
    <source>
        <dbReference type="Proteomes" id="UP000315751"/>
    </source>
</evidence>
<dbReference type="Pfam" id="PF13426">
    <property type="entry name" value="PAS_9"/>
    <property type="match status" value="1"/>
</dbReference>
<dbReference type="Gene3D" id="3.30.565.10">
    <property type="entry name" value="Histidine kinase-like ATPase, C-terminal domain"/>
    <property type="match status" value="1"/>
</dbReference>
<proteinExistence type="predicted"/>
<comment type="subunit">
    <text evidence="15">At low DSF concentrations, interacts with RpfF.</text>
</comment>
<evidence type="ECO:0000256" key="6">
    <source>
        <dbReference type="ARBA" id="ARBA00022553"/>
    </source>
</evidence>
<organism evidence="23 24">
    <name type="scientific">Nitrospirillum amazonense</name>
    <dbReference type="NCBI Taxonomy" id="28077"/>
    <lineage>
        <taxon>Bacteria</taxon>
        <taxon>Pseudomonadati</taxon>
        <taxon>Pseudomonadota</taxon>
        <taxon>Alphaproteobacteria</taxon>
        <taxon>Rhodospirillales</taxon>
        <taxon>Azospirillaceae</taxon>
        <taxon>Nitrospirillum</taxon>
    </lineage>
</organism>
<evidence type="ECO:0000256" key="9">
    <source>
        <dbReference type="ARBA" id="ARBA00022741"/>
    </source>
</evidence>
<keyword evidence="12" id="KW-1133">Transmembrane helix</keyword>
<evidence type="ECO:0000256" key="18">
    <source>
        <dbReference type="PROSITE-ProRule" id="PRU00169"/>
    </source>
</evidence>
<dbReference type="RefSeq" id="WP_186455930.1">
    <property type="nucleotide sequence ID" value="NZ_VITR01000012.1"/>
</dbReference>
<dbReference type="PANTHER" id="PTHR43047:SF64">
    <property type="entry name" value="HISTIDINE KINASE CONTAINING CHEY-HOMOLOGOUS RECEIVER DOMAIN AND PAS DOMAIN-RELATED"/>
    <property type="match status" value="1"/>
</dbReference>
<dbReference type="SMART" id="SM00388">
    <property type="entry name" value="HisKA"/>
    <property type="match status" value="1"/>
</dbReference>
<dbReference type="PROSITE" id="PS50109">
    <property type="entry name" value="HIS_KIN"/>
    <property type="match status" value="1"/>
</dbReference>
<dbReference type="FunFam" id="3.30.565.10:FF:000010">
    <property type="entry name" value="Sensor histidine kinase RcsC"/>
    <property type="match status" value="1"/>
</dbReference>
<dbReference type="SUPFAM" id="SSF55785">
    <property type="entry name" value="PYP-like sensor domain (PAS domain)"/>
    <property type="match status" value="2"/>
</dbReference>
<feature type="modified residue" description="4-aspartylphosphate" evidence="18">
    <location>
        <position position="549"/>
    </location>
</feature>
<accession>A0A560GX34</accession>
<evidence type="ECO:0000256" key="5">
    <source>
        <dbReference type="ARBA" id="ARBA00022519"/>
    </source>
</evidence>
<dbReference type="CDD" id="cd00130">
    <property type="entry name" value="PAS"/>
    <property type="match status" value="1"/>
</dbReference>
<dbReference type="SMART" id="SM00073">
    <property type="entry name" value="HPT"/>
    <property type="match status" value="1"/>
</dbReference>
<dbReference type="PROSITE" id="PS50110">
    <property type="entry name" value="RESPONSE_REGULATORY"/>
    <property type="match status" value="1"/>
</dbReference>
<keyword evidence="5" id="KW-0997">Cell inner membrane</keyword>
<dbReference type="Gene3D" id="1.10.287.130">
    <property type="match status" value="1"/>
</dbReference>
<dbReference type="CDD" id="cd16922">
    <property type="entry name" value="HATPase_EvgS-ArcB-TorS-like"/>
    <property type="match status" value="1"/>
</dbReference>
<evidence type="ECO:0000256" key="2">
    <source>
        <dbReference type="ARBA" id="ARBA00004429"/>
    </source>
</evidence>
<dbReference type="PANTHER" id="PTHR43047">
    <property type="entry name" value="TWO-COMPONENT HISTIDINE PROTEIN KINASE"/>
    <property type="match status" value="1"/>
</dbReference>
<comment type="caution">
    <text evidence="23">The sequence shown here is derived from an EMBL/GenBank/DDBJ whole genome shotgun (WGS) entry which is preliminary data.</text>
</comment>
<keyword evidence="4" id="KW-1003">Cell membrane</keyword>
<dbReference type="SUPFAM" id="SSF55874">
    <property type="entry name" value="ATPase domain of HSP90 chaperone/DNA topoisomerase II/histidine kinase"/>
    <property type="match status" value="1"/>
</dbReference>
<dbReference type="SMART" id="SM00448">
    <property type="entry name" value="REC"/>
    <property type="match status" value="1"/>
</dbReference>
<dbReference type="Pfam" id="PF02518">
    <property type="entry name" value="HATPase_c"/>
    <property type="match status" value="1"/>
</dbReference>
<evidence type="ECO:0000256" key="17">
    <source>
        <dbReference type="PROSITE-ProRule" id="PRU00110"/>
    </source>
</evidence>
<evidence type="ECO:0000313" key="23">
    <source>
        <dbReference type="EMBL" id="TWB38562.1"/>
    </source>
</evidence>